<dbReference type="Proteomes" id="UP001159364">
    <property type="component" value="Linkage Group LG07"/>
</dbReference>
<evidence type="ECO:0000256" key="1">
    <source>
        <dbReference type="ARBA" id="ARBA00009995"/>
    </source>
</evidence>
<comment type="similarity">
    <text evidence="1">Belongs to the UDP-glycosyltransferase family.</text>
</comment>
<gene>
    <name evidence="5" type="ORF">K2173_009793</name>
</gene>
<name>A0AAV8SZ59_9ROSI</name>
<organism evidence="5 6">
    <name type="scientific">Erythroxylum novogranatense</name>
    <dbReference type="NCBI Taxonomy" id="1862640"/>
    <lineage>
        <taxon>Eukaryota</taxon>
        <taxon>Viridiplantae</taxon>
        <taxon>Streptophyta</taxon>
        <taxon>Embryophyta</taxon>
        <taxon>Tracheophyta</taxon>
        <taxon>Spermatophyta</taxon>
        <taxon>Magnoliopsida</taxon>
        <taxon>eudicotyledons</taxon>
        <taxon>Gunneridae</taxon>
        <taxon>Pentapetalae</taxon>
        <taxon>rosids</taxon>
        <taxon>fabids</taxon>
        <taxon>Malpighiales</taxon>
        <taxon>Erythroxylaceae</taxon>
        <taxon>Erythroxylum</taxon>
    </lineage>
</organism>
<proteinExistence type="inferred from homology"/>
<comment type="caution">
    <text evidence="5">The sequence shown here is derived from an EMBL/GenBank/DDBJ whole genome shotgun (WGS) entry which is preliminary data.</text>
</comment>
<evidence type="ECO:0000313" key="6">
    <source>
        <dbReference type="Proteomes" id="UP001159364"/>
    </source>
</evidence>
<protein>
    <recommendedName>
        <fullName evidence="4">Reverse transcriptase Ty1/copia-type domain-containing protein</fullName>
    </recommendedName>
</protein>
<dbReference type="GO" id="GO:0080043">
    <property type="term" value="F:quercetin 3-O-glucosyltransferase activity"/>
    <property type="evidence" value="ECO:0007669"/>
    <property type="project" value="TreeGrafter"/>
</dbReference>
<dbReference type="InterPro" id="IPR002213">
    <property type="entry name" value="UDP_glucos_trans"/>
</dbReference>
<dbReference type="PANTHER" id="PTHR11926">
    <property type="entry name" value="GLUCOSYL/GLUCURONOSYL TRANSFERASES"/>
    <property type="match status" value="1"/>
</dbReference>
<evidence type="ECO:0000259" key="4">
    <source>
        <dbReference type="Pfam" id="PF07727"/>
    </source>
</evidence>
<dbReference type="Pfam" id="PF00201">
    <property type="entry name" value="UDPGT"/>
    <property type="match status" value="2"/>
</dbReference>
<dbReference type="AlphaFoldDB" id="A0AAV8SZ59"/>
<keyword evidence="2" id="KW-0328">Glycosyltransferase</keyword>
<dbReference type="Pfam" id="PF07727">
    <property type="entry name" value="RVT_2"/>
    <property type="match status" value="1"/>
</dbReference>
<dbReference type="GO" id="GO:0080044">
    <property type="term" value="F:quercetin 7-O-glucosyltransferase activity"/>
    <property type="evidence" value="ECO:0007669"/>
    <property type="project" value="TreeGrafter"/>
</dbReference>
<evidence type="ECO:0000313" key="5">
    <source>
        <dbReference type="EMBL" id="KAJ8759692.1"/>
    </source>
</evidence>
<dbReference type="SUPFAM" id="SSF53756">
    <property type="entry name" value="UDP-Glycosyltransferase/glycogen phosphorylase"/>
    <property type="match status" value="2"/>
</dbReference>
<dbReference type="InterPro" id="IPR013103">
    <property type="entry name" value="RVT_2"/>
</dbReference>
<feature type="domain" description="Reverse transcriptase Ty1/copia-type" evidence="4">
    <location>
        <begin position="502"/>
        <end position="549"/>
    </location>
</feature>
<dbReference type="Gene3D" id="3.40.50.2000">
    <property type="entry name" value="Glycogen Phosphorylase B"/>
    <property type="match status" value="4"/>
</dbReference>
<sequence length="1042" mass="116022">MGTEFVASPRKPHAVCFPAPAQSHIKTMLKLAKVLHLKGFHITFVHFEINYRCLLETRGPTSMDGLPDFRFEFIPDGLPSTETNIVPYVGKISEHMVQGDYFARFSDLIAKLKDSMSSNVPPVTCIVSDGFMSNCTIPAAKEHGLPIASFFTVSASGFMAIDQLRVLVERGLLPLKDDNFLTNGYLDQVIDFIPGLKHMRLRDFATNGTQVKSTDDVMFRIAEEPTRKSREASALILHTFDALEPELLDNLSAMFPAVYFIGPLQLHLNQMQDNDLRSIGCNLWKEEPKCLRWLDSREPNSVLYVNFGSLALLTTEQIIEFGMGVAKSNCSFLWIIRPDMVVGGSAVLPPEFSEETRERGFIASWCPQEEVLNHPSVGGFLTHCGWGSTIESISAGVPMLCWQFIADQPTNSRYACAEWGIGMEIGKDVKRDDLAKLISELMEGEKGKEMKTKAIEWKRLAEEATGPKGSSSLNLEKLINDILLSEKSMSQSQRPDGSIDCFKARLVAKGFHQWPSVHVDYIETFSPVIKPAIVCLILSIAVNSNWLIPRGPEMATEFMAPRHKPHVVFIPFPAQSHMKSMLKLAKVLHHKGFHITFVNFESNHRLLRESRGPSSKDGLPDFRFEFIADGHDTINPTSGAICDSIVLGEYVEKFSDLIATLNNSMSSNVPPVTCIVSDGFMSNCTIPAAEEHGVPVAVFFTLSASGFVAFDQLSVLVERGLLPLKDESFRKNGYLDQVIDFIPGLKNMRLRDFPTNGTQMKSTDQVEYRIAAEPTKKAREAPAIILHTFDALEPELLDAISSMYRAVYFIGPLQLHLNQIQDSDLNSIGCNLLKEEPECLQWLDSREPNSVLYVNFGSIASLTTEQLIEFGVGLAKSNHPFLWIIRPDMIVGGSAILPQEFIEETRERSFIASWCPQDEVLNHPSVGGFFTHSGWGSAIESISAGVPMLCWQFIGDQPTVARYVCAEWGIGLEIDSDMKGDDVANLVKELMEEEKGKELRNRAMEWKKLAAEATGPKGSSSLNIDKLINDFILSGKCMDKKN</sequence>
<keyword evidence="3" id="KW-0808">Transferase</keyword>
<dbReference type="CDD" id="cd03784">
    <property type="entry name" value="GT1_Gtf-like"/>
    <property type="match status" value="2"/>
</dbReference>
<keyword evidence="6" id="KW-1185">Reference proteome</keyword>
<dbReference type="FunFam" id="3.40.50.2000:FF:000027">
    <property type="entry name" value="Glycosyltransferase"/>
    <property type="match status" value="2"/>
</dbReference>
<dbReference type="EMBL" id="JAIWQS010000007">
    <property type="protein sequence ID" value="KAJ8759692.1"/>
    <property type="molecule type" value="Genomic_DNA"/>
</dbReference>
<evidence type="ECO:0000256" key="2">
    <source>
        <dbReference type="ARBA" id="ARBA00022676"/>
    </source>
</evidence>
<dbReference type="FunFam" id="3.40.50.2000:FF:000065">
    <property type="entry name" value="Glycosyltransferase"/>
    <property type="match status" value="2"/>
</dbReference>
<reference evidence="5 6" key="1">
    <citation type="submission" date="2021-09" db="EMBL/GenBank/DDBJ databases">
        <title>Genomic insights and catalytic innovation underlie evolution of tropane alkaloids biosynthesis.</title>
        <authorList>
            <person name="Wang Y.-J."/>
            <person name="Tian T."/>
            <person name="Huang J.-P."/>
            <person name="Huang S.-X."/>
        </authorList>
    </citation>
    <scope>NUCLEOTIDE SEQUENCE [LARGE SCALE GENOMIC DNA]</scope>
    <source>
        <strain evidence="5">KIB-2018</strain>
        <tissue evidence="5">Leaf</tissue>
    </source>
</reference>
<accession>A0AAV8SZ59</accession>
<dbReference type="PANTHER" id="PTHR11926:SF1551">
    <property type="entry name" value="GLYCOSYLTRANSFERASE"/>
    <property type="match status" value="1"/>
</dbReference>
<evidence type="ECO:0000256" key="3">
    <source>
        <dbReference type="ARBA" id="ARBA00022679"/>
    </source>
</evidence>